<dbReference type="GO" id="GO:0016787">
    <property type="term" value="F:hydrolase activity"/>
    <property type="evidence" value="ECO:0007669"/>
    <property type="project" value="UniProtKB-KW"/>
</dbReference>
<dbReference type="PANTHER" id="PTHR42978">
    <property type="entry name" value="QUORUM-QUENCHING LACTONASE YTNP-RELATED-RELATED"/>
    <property type="match status" value="1"/>
</dbReference>
<evidence type="ECO:0000313" key="6">
    <source>
        <dbReference type="EMBL" id="SMY25435.1"/>
    </source>
</evidence>
<dbReference type="AlphaFoldDB" id="A0A1Y6LMC3"/>
<proteinExistence type="inferred from homology"/>
<evidence type="ECO:0000256" key="1">
    <source>
        <dbReference type="ARBA" id="ARBA00007749"/>
    </source>
</evidence>
<dbReference type="InterPro" id="IPR036866">
    <property type="entry name" value="RibonucZ/Hydroxyglut_hydro"/>
</dbReference>
<dbReference type="Gene3D" id="3.60.15.10">
    <property type="entry name" value="Ribonuclease Z/Hydroxyacylglutathione hydrolase-like"/>
    <property type="match status" value="1"/>
</dbReference>
<gene>
    <name evidence="6" type="ORF">ZT1A5_G6877</name>
</gene>
<name>A0A1Y6LMC3_ZYMTR</name>
<evidence type="ECO:0000313" key="7">
    <source>
        <dbReference type="Proteomes" id="UP000215453"/>
    </source>
</evidence>
<evidence type="ECO:0000259" key="5">
    <source>
        <dbReference type="SMART" id="SM00849"/>
    </source>
</evidence>
<comment type="similarity">
    <text evidence="1">Belongs to the metallo-beta-lactamase superfamily.</text>
</comment>
<evidence type="ECO:0000256" key="4">
    <source>
        <dbReference type="ARBA" id="ARBA00022833"/>
    </source>
</evidence>
<dbReference type="SUPFAM" id="SSF56281">
    <property type="entry name" value="Metallo-hydrolase/oxidoreductase"/>
    <property type="match status" value="1"/>
</dbReference>
<organism evidence="6 7">
    <name type="scientific">Zymoseptoria tritici ST99CH_1A5</name>
    <dbReference type="NCBI Taxonomy" id="1276529"/>
    <lineage>
        <taxon>Eukaryota</taxon>
        <taxon>Fungi</taxon>
        <taxon>Dikarya</taxon>
        <taxon>Ascomycota</taxon>
        <taxon>Pezizomycotina</taxon>
        <taxon>Dothideomycetes</taxon>
        <taxon>Dothideomycetidae</taxon>
        <taxon>Mycosphaerellales</taxon>
        <taxon>Mycosphaerellaceae</taxon>
        <taxon>Zymoseptoria</taxon>
    </lineage>
</organism>
<reference evidence="6 7" key="1">
    <citation type="submission" date="2016-10" db="EMBL/GenBank/DDBJ databases">
        <authorList>
            <person name="Varghese N."/>
        </authorList>
    </citation>
    <scope>NUCLEOTIDE SEQUENCE [LARGE SCALE GENOMIC DNA]</scope>
</reference>
<sequence>MSIQAKSAPNLNLPKGSRTCEISIINTTCDLVVPPGTLVEPKIPGHEYLNLPTVAFYIKHSSGAEVLFDMGCRSDWDNLVPHVAEVVSERVPGLRVTKDVPVTLKDGGVDPSNLKALILSHWHFDHCGDISTLNPKTDLVVGPGFKERFLPGYPAKEDSGMHEADFKDRNVVEIAFSDSLKIGGYQAHDYFDDGSLYILNVPGHTTGHISALVRTTPDTFAFLGGDVCHFVGVIRPSSWIPLPETIPAITELNKRIPQPAPCSAFTECHPDQDNPRTTAFYQCSADKNQSWYDDPATAMQSIRWLFDFDAQPNVLVIIAHDTAPLATMNFFPNGTINNWQSKGWKEKMHWYFLNELPVNDGKTVGELLVDGLYKDGKKIKNLDKSPA</sequence>
<evidence type="ECO:0000256" key="2">
    <source>
        <dbReference type="ARBA" id="ARBA00022723"/>
    </source>
</evidence>
<dbReference type="GO" id="GO:0046872">
    <property type="term" value="F:metal ion binding"/>
    <property type="evidence" value="ECO:0007669"/>
    <property type="project" value="UniProtKB-KW"/>
</dbReference>
<keyword evidence="2" id="KW-0479">Metal-binding</keyword>
<dbReference type="InterPro" id="IPR051013">
    <property type="entry name" value="MBL_superfamily_lactonases"/>
</dbReference>
<dbReference type="CDD" id="cd07730">
    <property type="entry name" value="metallo-hydrolase-like_MBL-fold"/>
    <property type="match status" value="1"/>
</dbReference>
<evidence type="ECO:0000256" key="3">
    <source>
        <dbReference type="ARBA" id="ARBA00022801"/>
    </source>
</evidence>
<dbReference type="SMART" id="SM00849">
    <property type="entry name" value="Lactamase_B"/>
    <property type="match status" value="1"/>
</dbReference>
<keyword evidence="4" id="KW-0862">Zinc</keyword>
<feature type="domain" description="Metallo-beta-lactamase" evidence="5">
    <location>
        <begin position="52"/>
        <end position="269"/>
    </location>
</feature>
<keyword evidence="3" id="KW-0378">Hydrolase</keyword>
<accession>A0A1Y6LMC3</accession>
<protein>
    <recommendedName>
        <fullName evidence="5">Metallo-beta-lactamase domain-containing protein</fullName>
    </recommendedName>
</protein>
<dbReference type="Pfam" id="PF00753">
    <property type="entry name" value="Lactamase_B"/>
    <property type="match status" value="1"/>
</dbReference>
<dbReference type="InterPro" id="IPR001279">
    <property type="entry name" value="Metallo-B-lactamas"/>
</dbReference>
<dbReference type="Proteomes" id="UP000215453">
    <property type="component" value="Chromosome 6"/>
</dbReference>
<dbReference type="PANTHER" id="PTHR42978:SF5">
    <property type="entry name" value="METALLO-BETA-LACTAMASE DOMAIN-CONTAINING PROTEIN"/>
    <property type="match status" value="1"/>
</dbReference>
<dbReference type="EMBL" id="LT882681">
    <property type="protein sequence ID" value="SMY25435.1"/>
    <property type="molecule type" value="Genomic_DNA"/>
</dbReference>